<comment type="caution">
    <text evidence="6">The sequence shown here is derived from an EMBL/GenBank/DDBJ whole genome shotgun (WGS) entry which is preliminary data.</text>
</comment>
<dbReference type="InterPro" id="IPR005135">
    <property type="entry name" value="Endo/exonuclease/phosphatase"/>
</dbReference>
<protein>
    <recommendedName>
        <fullName evidence="2">sphingomyelin phosphodiesterase</fullName>
        <ecNumber evidence="2">3.1.4.12</ecNumber>
    </recommendedName>
</protein>
<dbReference type="EC" id="3.1.4.12" evidence="2"/>
<dbReference type="InterPro" id="IPR038772">
    <property type="entry name" value="Sph/SMPD2-like"/>
</dbReference>
<accession>A0A1Y2GQP8</accession>
<gene>
    <name evidence="6" type="ORF">BCR41DRAFT_421700</name>
</gene>
<evidence type="ECO:0000256" key="1">
    <source>
        <dbReference type="ARBA" id="ARBA00006335"/>
    </source>
</evidence>
<dbReference type="STRING" id="64571.A0A1Y2GQP8"/>
<comment type="similarity">
    <text evidence="1">Belongs to the neutral sphingomyelinase family.</text>
</comment>
<dbReference type="InterPro" id="IPR017766">
    <property type="entry name" value="Sphingomyelinase/PLipase_C"/>
</dbReference>
<dbReference type="OrthoDB" id="40902at2759"/>
<dbReference type="EMBL" id="MCFF01000016">
    <property type="protein sequence ID" value="ORZ17462.1"/>
    <property type="molecule type" value="Genomic_DNA"/>
</dbReference>
<dbReference type="AlphaFoldDB" id="A0A1Y2GQP8"/>
<dbReference type="RefSeq" id="XP_021881849.1">
    <property type="nucleotide sequence ID" value="XM_022030066.1"/>
</dbReference>
<evidence type="ECO:0000256" key="3">
    <source>
        <dbReference type="ARBA" id="ARBA00022729"/>
    </source>
</evidence>
<dbReference type="GeneID" id="33571909"/>
<name>A0A1Y2GQP8_9FUNG</name>
<dbReference type="NCBIfam" id="TIGR03395">
    <property type="entry name" value="sphingomy"/>
    <property type="match status" value="1"/>
</dbReference>
<feature type="domain" description="Endonuclease/exonuclease/phosphatase" evidence="5">
    <location>
        <begin position="32"/>
        <end position="302"/>
    </location>
</feature>
<evidence type="ECO:0000256" key="4">
    <source>
        <dbReference type="ARBA" id="ARBA00022801"/>
    </source>
</evidence>
<dbReference type="PANTHER" id="PTHR16320:SF23">
    <property type="entry name" value="SPHINGOMYELINASE C 1"/>
    <property type="match status" value="1"/>
</dbReference>
<evidence type="ECO:0000313" key="6">
    <source>
        <dbReference type="EMBL" id="ORZ17462.1"/>
    </source>
</evidence>
<keyword evidence="3" id="KW-0732">Signal</keyword>
<dbReference type="InterPro" id="IPR036691">
    <property type="entry name" value="Endo/exonu/phosph_ase_sf"/>
</dbReference>
<dbReference type="Pfam" id="PF03372">
    <property type="entry name" value="Exo_endo_phos"/>
    <property type="match status" value="1"/>
</dbReference>
<keyword evidence="7" id="KW-1185">Reference proteome</keyword>
<sequence>MKIATGFLSFAAAAILPSLSMAITTFSVLSNNVYFLNELISPDWGQQTRAKLIAESDYIKGHDVIVLQECFSKRACDILREGLRSQYPYQTPTLGVSKEGWDSTSGYYHWSVPLNGGVVIMSKWPITQKHQYVFKNGCASEWFQNKGFAYAVLNYQGKNVHVFGTHMQSDDSACLPGQPARYRGQALDAWRSYIDSLNIPANELVIMAGDFNIKRDTEEFSSMLKRLNATQPTVYDGHPWTWDTQTNEIARYNYPDLIPEYLDFVVTDKEHLAVKSSVQTTLKVQSPEYHIKGAAYHEYSDHYPVKTVIEADL</sequence>
<dbReference type="GO" id="GO:0005576">
    <property type="term" value="C:extracellular region"/>
    <property type="evidence" value="ECO:0007669"/>
    <property type="project" value="InterPro"/>
</dbReference>
<dbReference type="CDD" id="cd09078">
    <property type="entry name" value="nSMase"/>
    <property type="match status" value="1"/>
</dbReference>
<dbReference type="SUPFAM" id="SSF56219">
    <property type="entry name" value="DNase I-like"/>
    <property type="match status" value="1"/>
</dbReference>
<dbReference type="InParanoid" id="A0A1Y2GQP8"/>
<organism evidence="6 7">
    <name type="scientific">Lobosporangium transversale</name>
    <dbReference type="NCBI Taxonomy" id="64571"/>
    <lineage>
        <taxon>Eukaryota</taxon>
        <taxon>Fungi</taxon>
        <taxon>Fungi incertae sedis</taxon>
        <taxon>Mucoromycota</taxon>
        <taxon>Mortierellomycotina</taxon>
        <taxon>Mortierellomycetes</taxon>
        <taxon>Mortierellales</taxon>
        <taxon>Mortierellaceae</taxon>
        <taxon>Lobosporangium</taxon>
    </lineage>
</organism>
<keyword evidence="4" id="KW-0378">Hydrolase</keyword>
<dbReference type="Proteomes" id="UP000193648">
    <property type="component" value="Unassembled WGS sequence"/>
</dbReference>
<dbReference type="Gene3D" id="3.60.10.10">
    <property type="entry name" value="Endonuclease/exonuclease/phosphatase"/>
    <property type="match status" value="1"/>
</dbReference>
<evidence type="ECO:0000313" key="7">
    <source>
        <dbReference type="Proteomes" id="UP000193648"/>
    </source>
</evidence>
<evidence type="ECO:0000259" key="5">
    <source>
        <dbReference type="Pfam" id="PF03372"/>
    </source>
</evidence>
<proteinExistence type="inferred from homology"/>
<dbReference type="PANTHER" id="PTHR16320">
    <property type="entry name" value="SPHINGOMYELINASE FAMILY MEMBER"/>
    <property type="match status" value="1"/>
</dbReference>
<reference evidence="6 7" key="1">
    <citation type="submission" date="2016-07" db="EMBL/GenBank/DDBJ databases">
        <title>Pervasive Adenine N6-methylation of Active Genes in Fungi.</title>
        <authorList>
            <consortium name="DOE Joint Genome Institute"/>
            <person name="Mondo S.J."/>
            <person name="Dannebaum R.O."/>
            <person name="Kuo R.C."/>
            <person name="Labutti K."/>
            <person name="Haridas S."/>
            <person name="Kuo A."/>
            <person name="Salamov A."/>
            <person name="Ahrendt S.R."/>
            <person name="Lipzen A."/>
            <person name="Sullivan W."/>
            <person name="Andreopoulos W.B."/>
            <person name="Clum A."/>
            <person name="Lindquist E."/>
            <person name="Daum C."/>
            <person name="Ramamoorthy G.K."/>
            <person name="Gryganskyi A."/>
            <person name="Culley D."/>
            <person name="Magnuson J.K."/>
            <person name="James T.Y."/>
            <person name="O'Malley M.A."/>
            <person name="Stajich J.E."/>
            <person name="Spatafora J.W."/>
            <person name="Visel A."/>
            <person name="Grigoriev I.V."/>
        </authorList>
    </citation>
    <scope>NUCLEOTIDE SEQUENCE [LARGE SCALE GENOMIC DNA]</scope>
    <source>
        <strain evidence="6 7">NRRL 3116</strain>
    </source>
</reference>
<evidence type="ECO:0000256" key="2">
    <source>
        <dbReference type="ARBA" id="ARBA00012369"/>
    </source>
</evidence>
<dbReference type="GO" id="GO:0004767">
    <property type="term" value="F:sphingomyelin phosphodiesterase activity"/>
    <property type="evidence" value="ECO:0007669"/>
    <property type="project" value="UniProtKB-EC"/>
</dbReference>